<dbReference type="OrthoDB" id="10644597at2759"/>
<proteinExistence type="predicted"/>
<evidence type="ECO:0000313" key="3">
    <source>
        <dbReference type="Proteomes" id="UP000250321"/>
    </source>
</evidence>
<dbReference type="EMBL" id="PJQY01000583">
    <property type="protein sequence ID" value="PQQ09736.1"/>
    <property type="molecule type" value="Genomic_DNA"/>
</dbReference>
<accession>A0A315A6B3</accession>
<reference evidence="2 3" key="1">
    <citation type="submission" date="2018-02" db="EMBL/GenBank/DDBJ databases">
        <title>Draft genome of wild Prunus yedoensis var. nudiflora.</title>
        <authorList>
            <person name="Baek S."/>
            <person name="Kim J.-H."/>
            <person name="Choi K."/>
            <person name="Kim G.-B."/>
            <person name="Cho A."/>
            <person name="Jang H."/>
            <person name="Shin C.-H."/>
            <person name="Yu H.-J."/>
            <person name="Mun J.-H."/>
        </authorList>
    </citation>
    <scope>NUCLEOTIDE SEQUENCE [LARGE SCALE GENOMIC DNA]</scope>
    <source>
        <strain evidence="3">cv. Jeju island</strain>
        <tissue evidence="2">Leaf</tissue>
    </source>
</reference>
<feature type="region of interest" description="Disordered" evidence="1">
    <location>
        <begin position="88"/>
        <end position="126"/>
    </location>
</feature>
<organism evidence="2 3">
    <name type="scientific">Prunus yedoensis var. nudiflora</name>
    <dbReference type="NCBI Taxonomy" id="2094558"/>
    <lineage>
        <taxon>Eukaryota</taxon>
        <taxon>Viridiplantae</taxon>
        <taxon>Streptophyta</taxon>
        <taxon>Embryophyta</taxon>
        <taxon>Tracheophyta</taxon>
        <taxon>Spermatophyta</taxon>
        <taxon>Magnoliopsida</taxon>
        <taxon>eudicotyledons</taxon>
        <taxon>Gunneridae</taxon>
        <taxon>Pentapetalae</taxon>
        <taxon>rosids</taxon>
        <taxon>fabids</taxon>
        <taxon>Rosales</taxon>
        <taxon>Rosaceae</taxon>
        <taxon>Amygdaloideae</taxon>
        <taxon>Amygdaleae</taxon>
        <taxon>Prunus</taxon>
    </lineage>
</organism>
<sequence length="231" mass="24309">MGLHPTVSDFYSTTKAIMTPAIPHSFPAIGQGGEAPRVMPTETNIETLNINSFLAPTPTSACVSNDLTYGGEPENILVVVGALPKLAPSFTEPDPTSDTKQSTQKKRGKKKFSLEDGNPPSKRKKFLPSLSSGCSLKLTRGTLGAKACAKGGRRRALGSIGAIQSTNKDAILRRVVVSPSTEGNTHKALDETKLCEVAVSPSKDLEILELRAKTGKVDGGGGWPLTATRGP</sequence>
<keyword evidence="3" id="KW-1185">Reference proteome</keyword>
<dbReference type="AlphaFoldDB" id="A0A315A6B3"/>
<name>A0A315A6B3_PRUYE</name>
<protein>
    <submittedName>
        <fullName evidence="2">Uncharacterized protein</fullName>
    </submittedName>
</protein>
<evidence type="ECO:0000256" key="1">
    <source>
        <dbReference type="SAM" id="MobiDB-lite"/>
    </source>
</evidence>
<gene>
    <name evidence="2" type="ORF">Pyn_27675</name>
</gene>
<evidence type="ECO:0000313" key="2">
    <source>
        <dbReference type="EMBL" id="PQQ09736.1"/>
    </source>
</evidence>
<dbReference type="Proteomes" id="UP000250321">
    <property type="component" value="Unassembled WGS sequence"/>
</dbReference>
<comment type="caution">
    <text evidence="2">The sequence shown here is derived from an EMBL/GenBank/DDBJ whole genome shotgun (WGS) entry which is preliminary data.</text>
</comment>